<dbReference type="Gene3D" id="2.40.50.90">
    <property type="match status" value="1"/>
</dbReference>
<dbReference type="InterPro" id="IPR035437">
    <property type="entry name" value="SNase_OB-fold_sf"/>
</dbReference>
<proteinExistence type="predicted"/>
<name>A0ABZ2I798_9CAUL</name>
<gene>
    <name evidence="1" type="ORF">V8J38_09540</name>
</gene>
<dbReference type="SUPFAM" id="SSF50199">
    <property type="entry name" value="Staphylococcal nuclease"/>
    <property type="match status" value="1"/>
</dbReference>
<evidence type="ECO:0000313" key="1">
    <source>
        <dbReference type="EMBL" id="WWT53507.1"/>
    </source>
</evidence>
<reference evidence="1 2" key="1">
    <citation type="submission" date="2024-02" db="EMBL/GenBank/DDBJ databases">
        <title>Distribution and functional of Brevundimonas-related endobacteria within Verticillium dahliae.</title>
        <authorList>
            <person name="Zeng H."/>
        </authorList>
    </citation>
    <scope>NUCLEOTIDE SEQUENCE [LARGE SCALE GENOMIC DNA]</scope>
    <source>
        <strain evidence="1 2">TRM 44200</strain>
    </source>
</reference>
<organism evidence="1 2">
    <name type="scientific">Brevundimonas olei</name>
    <dbReference type="NCBI Taxonomy" id="657642"/>
    <lineage>
        <taxon>Bacteria</taxon>
        <taxon>Pseudomonadati</taxon>
        <taxon>Pseudomonadota</taxon>
        <taxon>Alphaproteobacteria</taxon>
        <taxon>Caulobacterales</taxon>
        <taxon>Caulobacteraceae</taxon>
        <taxon>Brevundimonas</taxon>
    </lineage>
</organism>
<dbReference type="RefSeq" id="WP_338575297.1">
    <property type="nucleotide sequence ID" value="NZ_CP146369.1"/>
</dbReference>
<dbReference type="Proteomes" id="UP001363460">
    <property type="component" value="Chromosome"/>
</dbReference>
<accession>A0ABZ2I798</accession>
<dbReference type="EMBL" id="CP146369">
    <property type="protein sequence ID" value="WWT53507.1"/>
    <property type="molecule type" value="Genomic_DNA"/>
</dbReference>
<protein>
    <submittedName>
        <fullName evidence="1">Nuclease</fullName>
    </submittedName>
</protein>
<sequence>MPDSHPRRSRRPARLLRADRRRRPNLRFAALVAGAAAAAFAAAYSWPLDDELNRLVPTLEKMLSHREAPAPADRFLCEVAYVNDGDTLRCRDGTRVRLHAVAARETDETCSPGHPCPAASAASATAELRRLAADRTISCERIGQSYNRVTAICWTPAQVEINCAMIRSGTTLVWTKFDRQRPLCRA</sequence>
<keyword evidence="2" id="KW-1185">Reference proteome</keyword>
<evidence type="ECO:0000313" key="2">
    <source>
        <dbReference type="Proteomes" id="UP001363460"/>
    </source>
</evidence>